<feature type="compositionally biased region" description="Basic and acidic residues" evidence="1">
    <location>
        <begin position="88"/>
        <end position="100"/>
    </location>
</feature>
<feature type="region of interest" description="Disordered" evidence="1">
    <location>
        <begin position="1"/>
        <end position="26"/>
    </location>
</feature>
<evidence type="ECO:0000259" key="2">
    <source>
        <dbReference type="PROSITE" id="PS50086"/>
    </source>
</evidence>
<feature type="domain" description="Rab-GAP TBC" evidence="2">
    <location>
        <begin position="163"/>
        <end position="363"/>
    </location>
</feature>
<dbReference type="Pfam" id="PF00566">
    <property type="entry name" value="RabGAP-TBC"/>
    <property type="match status" value="1"/>
</dbReference>
<dbReference type="EMBL" id="RRYP01004730">
    <property type="protein sequence ID" value="TNV82634.1"/>
    <property type="molecule type" value="Genomic_DNA"/>
</dbReference>
<feature type="region of interest" description="Disordered" evidence="1">
    <location>
        <begin position="79"/>
        <end position="107"/>
    </location>
</feature>
<dbReference type="GO" id="GO:0005096">
    <property type="term" value="F:GTPase activator activity"/>
    <property type="evidence" value="ECO:0007669"/>
    <property type="project" value="TreeGrafter"/>
</dbReference>
<dbReference type="GO" id="GO:0031267">
    <property type="term" value="F:small GTPase binding"/>
    <property type="evidence" value="ECO:0007669"/>
    <property type="project" value="TreeGrafter"/>
</dbReference>
<evidence type="ECO:0000313" key="4">
    <source>
        <dbReference type="Proteomes" id="UP000785679"/>
    </source>
</evidence>
<dbReference type="InterPro" id="IPR035969">
    <property type="entry name" value="Rab-GAP_TBC_sf"/>
</dbReference>
<dbReference type="AlphaFoldDB" id="A0A8J8NXX3"/>
<gene>
    <name evidence="3" type="ORF">FGO68_gene869</name>
</gene>
<dbReference type="PANTHER" id="PTHR47219:SF9">
    <property type="entry name" value="GTPASE ACTIVATING PROTEIN AND CENTROSOME-ASSOCIATED, ISOFORM B"/>
    <property type="match status" value="1"/>
</dbReference>
<dbReference type="InterPro" id="IPR050302">
    <property type="entry name" value="Rab_GAP_TBC_domain"/>
</dbReference>
<dbReference type="FunFam" id="1.10.8.270:FF:000016">
    <property type="entry name" value="TBC1 domain family member 2A"/>
    <property type="match status" value="1"/>
</dbReference>
<dbReference type="Gene3D" id="1.10.8.270">
    <property type="entry name" value="putative rabgap domain of human tbc1 domain family member 14 like domains"/>
    <property type="match status" value="1"/>
</dbReference>
<feature type="compositionally biased region" description="Polar residues" evidence="1">
    <location>
        <begin position="1"/>
        <end position="11"/>
    </location>
</feature>
<dbReference type="Proteomes" id="UP000785679">
    <property type="component" value="Unassembled WGS sequence"/>
</dbReference>
<accession>A0A8J8NXX3</accession>
<reference evidence="3" key="1">
    <citation type="submission" date="2019-06" db="EMBL/GenBank/DDBJ databases">
        <authorList>
            <person name="Zheng W."/>
        </authorList>
    </citation>
    <scope>NUCLEOTIDE SEQUENCE</scope>
    <source>
        <strain evidence="3">QDHG01</strain>
    </source>
</reference>
<dbReference type="PANTHER" id="PTHR47219">
    <property type="entry name" value="RAB GTPASE-ACTIVATING PROTEIN 1-LIKE"/>
    <property type="match status" value="1"/>
</dbReference>
<evidence type="ECO:0000256" key="1">
    <source>
        <dbReference type="SAM" id="MobiDB-lite"/>
    </source>
</evidence>
<sequence>MGAACTSVNCKSQKKHGAPGSAQVHPIIKQKPEEAPSQKTLQIGYYFQATELRFQDNDEGMKEKLDKWLYAVNYQTNKQKVQPSLENPESRDGQRLKEPVEINQGPPPIQGIPVKKSLFQIVRVKPDAKEWECEFILSKAHQENLRTFHQDHSSEFQTMIKDSSLPQFRWLSWKLLLNVDAKVIQHEPYEVWLELGETNKGMKKEIAKDIERTFSTHPFFSSQTNGTNGSKALHNVLMAYSAFNTKVGYCQGMNFVAGFILLMSGGNEEETFYFLVALLKTQDGPPIMDGLRGLYKNCFPLLHKYTSYFDEQFSTHLPRVSSKFNTLQIPTLLWLTKWIQTLFLYSFPFGVCIRLWDMLLSEGTQFVFAFILSLLEHLQEKFLHCEDLMQVNGIFKELEEKTFQNQISLKLEPLIQRGLYFMKTMQSFQVYKELNIQKNKVKEPRQSGVSAAITATHRDQ</sequence>
<dbReference type="SMART" id="SM00164">
    <property type="entry name" value="TBC"/>
    <property type="match status" value="1"/>
</dbReference>
<name>A0A8J8NXX3_HALGN</name>
<dbReference type="OrthoDB" id="295078at2759"/>
<protein>
    <recommendedName>
        <fullName evidence="2">Rab-GAP TBC domain-containing protein</fullName>
    </recommendedName>
</protein>
<organism evidence="3 4">
    <name type="scientific">Halteria grandinella</name>
    <dbReference type="NCBI Taxonomy" id="5974"/>
    <lineage>
        <taxon>Eukaryota</taxon>
        <taxon>Sar</taxon>
        <taxon>Alveolata</taxon>
        <taxon>Ciliophora</taxon>
        <taxon>Intramacronucleata</taxon>
        <taxon>Spirotrichea</taxon>
        <taxon>Stichotrichia</taxon>
        <taxon>Sporadotrichida</taxon>
        <taxon>Halteriidae</taxon>
        <taxon>Halteria</taxon>
    </lineage>
</organism>
<dbReference type="InterPro" id="IPR000195">
    <property type="entry name" value="Rab-GAP-TBC_dom"/>
</dbReference>
<evidence type="ECO:0000313" key="3">
    <source>
        <dbReference type="EMBL" id="TNV82634.1"/>
    </source>
</evidence>
<proteinExistence type="predicted"/>
<keyword evidence="4" id="KW-1185">Reference proteome</keyword>
<dbReference type="PROSITE" id="PS50086">
    <property type="entry name" value="TBC_RABGAP"/>
    <property type="match status" value="1"/>
</dbReference>
<dbReference type="Gene3D" id="1.10.472.80">
    <property type="entry name" value="Ypt/Rab-GAP domain of gyp1p, domain 3"/>
    <property type="match status" value="1"/>
</dbReference>
<dbReference type="SUPFAM" id="SSF47923">
    <property type="entry name" value="Ypt/Rab-GAP domain of gyp1p"/>
    <property type="match status" value="2"/>
</dbReference>
<comment type="caution">
    <text evidence="3">The sequence shown here is derived from an EMBL/GenBank/DDBJ whole genome shotgun (WGS) entry which is preliminary data.</text>
</comment>